<dbReference type="InterPro" id="IPR001757">
    <property type="entry name" value="P_typ_ATPase"/>
</dbReference>
<comment type="subcellular location">
    <subcellularLocation>
        <location evidence="1">Cell membrane</location>
        <topology evidence="1">Multi-pass membrane protein</topology>
    </subcellularLocation>
</comment>
<dbReference type="InterPro" id="IPR023298">
    <property type="entry name" value="ATPase_P-typ_TM_dom_sf"/>
</dbReference>
<evidence type="ECO:0000256" key="3">
    <source>
        <dbReference type="ARBA" id="ARBA00022475"/>
    </source>
</evidence>
<evidence type="ECO:0000256" key="9">
    <source>
        <dbReference type="ARBA" id="ARBA00023136"/>
    </source>
</evidence>
<dbReference type="Gene3D" id="2.70.150.10">
    <property type="entry name" value="Calcium-transporting ATPase, cytoplasmic transduction domain A"/>
    <property type="match status" value="1"/>
</dbReference>
<sequence>MQPELGIIHKRINQHDSDSKTKLQKSMDLMAYILFAVAIILALIVFAVNKFHITTEVAIYAISLGIAVIPEGLIAVVTLTMASGVRSMAKNKAIIRHLNALEVLGSVTNICSDKPGTLTQSKMVMTKIYLPGDGYYHISGVGLIPEGKVIRLGEVTANELAISGNSDSYTQTVNFHNMPTPLMRIVEVAALCNMSILKYDKKSCEWVGVGDPTETALQVFATKVGRGRPSLTKHSAEGDSEFFLRTEYPFDSTLKRMSVVYMEKKSGKHIIYLKGATERVVECCSRIMLGDREEVISKSDHRTISLQVEKMASNGLRVLSLAYSYVEPQHLDALPDWTRIQVEQDMIFAGLVGIYDPPRLESKNSIEQCTRAGIRVHMLTGDHPATATAVAREVSIIPSNYKNGKEGLKLVMTATEFDSLTDAKVDSLEELPSVIARCSPNTKVKMIRALHRRKKIAAMTGDGVNDSPSLKIANVGISMGMAGSDVAKQASDIILTDDNFATIVRSVEEGRRIFTNIQKFVLHLMSGNVSEIIALVIGLCFADKMGRIVIPMSPVQILFLNMVTSSPPAMALGMEPIDPLTMRLPPRPSISGLFTLEIMADILIYGALMGSLSLVNFALIIFAFGDGNLGIDCNSNYSDECDLVFRARGAAFSCLTLLILLHAYNCRSLREPQWLAPGIRNYYTNKPLFWSICLGCALLIPVLYIPYINTSVFKHQYLTWEWAIIVVSIIIFLISSELYKFVKRKVLPSNVVIVDDKLETY</sequence>
<dbReference type="InterPro" id="IPR023214">
    <property type="entry name" value="HAD_sf"/>
</dbReference>
<evidence type="ECO:0000313" key="12">
    <source>
        <dbReference type="EMBL" id="KAK9693024.1"/>
    </source>
</evidence>
<dbReference type="InterPro" id="IPR023299">
    <property type="entry name" value="ATPase_P-typ_cyto_dom_N"/>
</dbReference>
<keyword evidence="5" id="KW-0479">Metal-binding</keyword>
<feature type="transmembrane region" description="Helical" evidence="10">
    <location>
        <begin position="687"/>
        <end position="708"/>
    </location>
</feature>
<evidence type="ECO:0000256" key="2">
    <source>
        <dbReference type="ARBA" id="ARBA00022448"/>
    </source>
</evidence>
<keyword evidence="4 10" id="KW-0812">Transmembrane</keyword>
<name>A0ABR2VPX4_9FUNG</name>
<comment type="caution">
    <text evidence="12">The sequence shown here is derived from an EMBL/GenBank/DDBJ whole genome shotgun (WGS) entry which is preliminary data.</text>
</comment>
<dbReference type="PRINTS" id="PR00119">
    <property type="entry name" value="CATATPASE"/>
</dbReference>
<keyword evidence="7 10" id="KW-1133">Transmembrane helix</keyword>
<organism evidence="12 13">
    <name type="scientific">Basidiobolus ranarum</name>
    <dbReference type="NCBI Taxonomy" id="34480"/>
    <lineage>
        <taxon>Eukaryota</taxon>
        <taxon>Fungi</taxon>
        <taxon>Fungi incertae sedis</taxon>
        <taxon>Zoopagomycota</taxon>
        <taxon>Entomophthoromycotina</taxon>
        <taxon>Basidiobolomycetes</taxon>
        <taxon>Basidiobolales</taxon>
        <taxon>Basidiobolaceae</taxon>
        <taxon>Basidiobolus</taxon>
    </lineage>
</organism>
<dbReference type="Gene3D" id="1.20.1110.10">
    <property type="entry name" value="Calcium-transporting ATPase, transmembrane domain"/>
    <property type="match status" value="1"/>
</dbReference>
<keyword evidence="8" id="KW-0406">Ion transport</keyword>
<dbReference type="InterPro" id="IPR006068">
    <property type="entry name" value="ATPase_P-typ_cation-transptr_C"/>
</dbReference>
<dbReference type="PANTHER" id="PTHR42861">
    <property type="entry name" value="CALCIUM-TRANSPORTING ATPASE"/>
    <property type="match status" value="1"/>
</dbReference>
<dbReference type="NCBIfam" id="TIGR01494">
    <property type="entry name" value="ATPase_P-type"/>
    <property type="match status" value="2"/>
</dbReference>
<evidence type="ECO:0000313" key="13">
    <source>
        <dbReference type="Proteomes" id="UP001479436"/>
    </source>
</evidence>
<feature type="transmembrane region" description="Helical" evidence="10">
    <location>
        <begin position="57"/>
        <end position="82"/>
    </location>
</feature>
<dbReference type="NCBIfam" id="TIGR01523">
    <property type="entry name" value="ATPase-IID_K-Na"/>
    <property type="match status" value="1"/>
</dbReference>
<feature type="transmembrane region" description="Helical" evidence="10">
    <location>
        <begin position="645"/>
        <end position="666"/>
    </location>
</feature>
<dbReference type="SUPFAM" id="SSF56784">
    <property type="entry name" value="HAD-like"/>
    <property type="match status" value="1"/>
</dbReference>
<dbReference type="Proteomes" id="UP001479436">
    <property type="component" value="Unassembled WGS sequence"/>
</dbReference>
<keyword evidence="13" id="KW-1185">Reference proteome</keyword>
<keyword evidence="2" id="KW-0813">Transport</keyword>
<dbReference type="InterPro" id="IPR006414">
    <property type="entry name" value="P-type_ATPase_IID"/>
</dbReference>
<evidence type="ECO:0000256" key="10">
    <source>
        <dbReference type="SAM" id="Phobius"/>
    </source>
</evidence>
<proteinExistence type="predicted"/>
<feature type="transmembrane region" description="Helical" evidence="10">
    <location>
        <begin position="602"/>
        <end position="625"/>
    </location>
</feature>
<gene>
    <name evidence="12" type="ORF">K7432_014106</name>
</gene>
<accession>A0ABR2VPX4</accession>
<reference evidence="12 13" key="1">
    <citation type="submission" date="2023-04" db="EMBL/GenBank/DDBJ databases">
        <title>Genome of Basidiobolus ranarum AG-B5.</title>
        <authorList>
            <person name="Stajich J.E."/>
            <person name="Carter-House D."/>
            <person name="Gryganskyi A."/>
        </authorList>
    </citation>
    <scope>NUCLEOTIDE SEQUENCE [LARGE SCALE GENOMIC DNA]</scope>
    <source>
        <strain evidence="12 13">AG-B5</strain>
    </source>
</reference>
<evidence type="ECO:0000259" key="11">
    <source>
        <dbReference type="Pfam" id="PF00689"/>
    </source>
</evidence>
<evidence type="ECO:0000256" key="7">
    <source>
        <dbReference type="ARBA" id="ARBA00022989"/>
    </source>
</evidence>
<dbReference type="InterPro" id="IPR036412">
    <property type="entry name" value="HAD-like_sf"/>
</dbReference>
<dbReference type="SUPFAM" id="SSF81660">
    <property type="entry name" value="Metal cation-transporting ATPase, ATP-binding domain N"/>
    <property type="match status" value="1"/>
</dbReference>
<evidence type="ECO:0000256" key="6">
    <source>
        <dbReference type="ARBA" id="ARBA00022842"/>
    </source>
</evidence>
<evidence type="ECO:0000256" key="4">
    <source>
        <dbReference type="ARBA" id="ARBA00022692"/>
    </source>
</evidence>
<evidence type="ECO:0000256" key="8">
    <source>
        <dbReference type="ARBA" id="ARBA00023065"/>
    </source>
</evidence>
<keyword evidence="9 10" id="KW-0472">Membrane</keyword>
<feature type="domain" description="Cation-transporting P-type ATPase C-terminal" evidence="11">
    <location>
        <begin position="550"/>
        <end position="741"/>
    </location>
</feature>
<evidence type="ECO:0000256" key="5">
    <source>
        <dbReference type="ARBA" id="ARBA00022723"/>
    </source>
</evidence>
<dbReference type="Pfam" id="PF13246">
    <property type="entry name" value="Cation_ATPase"/>
    <property type="match status" value="1"/>
</dbReference>
<keyword evidence="3" id="KW-1003">Cell membrane</keyword>
<keyword evidence="6" id="KW-0460">Magnesium</keyword>
<protein>
    <recommendedName>
        <fullName evidence="11">Cation-transporting P-type ATPase C-terminal domain-containing protein</fullName>
    </recommendedName>
</protein>
<dbReference type="EMBL" id="JASJQH010008394">
    <property type="protein sequence ID" value="KAK9693024.1"/>
    <property type="molecule type" value="Genomic_DNA"/>
</dbReference>
<dbReference type="Gene3D" id="3.40.50.1000">
    <property type="entry name" value="HAD superfamily/HAD-like"/>
    <property type="match status" value="1"/>
</dbReference>
<dbReference type="SUPFAM" id="SSF81665">
    <property type="entry name" value="Calcium ATPase, transmembrane domain M"/>
    <property type="match status" value="1"/>
</dbReference>
<dbReference type="Gene3D" id="3.40.1110.10">
    <property type="entry name" value="Calcium-transporting ATPase, cytoplasmic domain N"/>
    <property type="match status" value="1"/>
</dbReference>
<feature type="transmembrane region" description="Helical" evidence="10">
    <location>
        <begin position="720"/>
        <end position="739"/>
    </location>
</feature>
<evidence type="ECO:0000256" key="1">
    <source>
        <dbReference type="ARBA" id="ARBA00004651"/>
    </source>
</evidence>
<feature type="transmembrane region" description="Helical" evidence="10">
    <location>
        <begin position="29"/>
        <end position="51"/>
    </location>
</feature>
<dbReference type="PRINTS" id="PR00120">
    <property type="entry name" value="HATPASE"/>
</dbReference>
<dbReference type="Pfam" id="PF00689">
    <property type="entry name" value="Cation_ATPase_C"/>
    <property type="match status" value="1"/>
</dbReference>